<accession>A0A0E0J9L9</accession>
<dbReference type="AlphaFoldDB" id="A0A0E0J9L9"/>
<evidence type="ECO:0000256" key="1">
    <source>
        <dbReference type="SAM" id="MobiDB-lite"/>
    </source>
</evidence>
<evidence type="ECO:0000313" key="3">
    <source>
        <dbReference type="Proteomes" id="UP000006591"/>
    </source>
</evidence>
<feature type="compositionally biased region" description="Pro residues" evidence="1">
    <location>
        <begin position="151"/>
        <end position="160"/>
    </location>
</feature>
<evidence type="ECO:0000313" key="2">
    <source>
        <dbReference type="EnsemblPlants" id="ONIVA12G09970.2"/>
    </source>
</evidence>
<sequence length="184" mass="20104">MCTPMAYCQKSPSLPKSRRILSSANVAHPLVTDSPSTISLLSRAAPPSSSREVLADPLRRRRVNSSPIPSVVVARRRSPSPRWPSPILHLLCPVLADPPPPSRRHAADSRLSKTAFIFASSPDHCWSTGQQKRQWRLRRSPSTTDNDNATPLPPQEPPLPIRTHATVPPVPKGTGHPSPPLPHP</sequence>
<reference evidence="2" key="2">
    <citation type="submission" date="2018-04" db="EMBL/GenBank/DDBJ databases">
        <title>OnivRS2 (Oryza nivara Reference Sequence Version 2).</title>
        <authorList>
            <person name="Zhang J."/>
            <person name="Kudrna D."/>
            <person name="Lee S."/>
            <person name="Talag J."/>
            <person name="Rajasekar S."/>
            <person name="Welchert J."/>
            <person name="Hsing Y.-I."/>
            <person name="Wing R.A."/>
        </authorList>
    </citation>
    <scope>NUCLEOTIDE SEQUENCE [LARGE SCALE GENOMIC DNA]</scope>
    <source>
        <strain evidence="2">SL10</strain>
    </source>
</reference>
<keyword evidence="3" id="KW-1185">Reference proteome</keyword>
<feature type="region of interest" description="Disordered" evidence="1">
    <location>
        <begin position="122"/>
        <end position="184"/>
    </location>
</feature>
<dbReference type="Gramene" id="ONIVA12G09970.2">
    <property type="protein sequence ID" value="ONIVA12G09970.2"/>
    <property type="gene ID" value="ONIVA12G09970"/>
</dbReference>
<feature type="compositionally biased region" description="Polar residues" evidence="1">
    <location>
        <begin position="140"/>
        <end position="149"/>
    </location>
</feature>
<reference evidence="2" key="1">
    <citation type="submission" date="2015-04" db="UniProtKB">
        <authorList>
            <consortium name="EnsemblPlants"/>
        </authorList>
    </citation>
    <scope>IDENTIFICATION</scope>
    <source>
        <strain evidence="2">SL10</strain>
    </source>
</reference>
<name>A0A0E0J9L9_ORYNI</name>
<dbReference type="EnsemblPlants" id="ONIVA12G09970.2">
    <property type="protein sequence ID" value="ONIVA12G09970.2"/>
    <property type="gene ID" value="ONIVA12G09970"/>
</dbReference>
<protein>
    <submittedName>
        <fullName evidence="2">Uncharacterized protein</fullName>
    </submittedName>
</protein>
<organism evidence="2">
    <name type="scientific">Oryza nivara</name>
    <name type="common">Indian wild rice</name>
    <name type="synonym">Oryza sativa f. spontanea</name>
    <dbReference type="NCBI Taxonomy" id="4536"/>
    <lineage>
        <taxon>Eukaryota</taxon>
        <taxon>Viridiplantae</taxon>
        <taxon>Streptophyta</taxon>
        <taxon>Embryophyta</taxon>
        <taxon>Tracheophyta</taxon>
        <taxon>Spermatophyta</taxon>
        <taxon>Magnoliopsida</taxon>
        <taxon>Liliopsida</taxon>
        <taxon>Poales</taxon>
        <taxon>Poaceae</taxon>
        <taxon>BOP clade</taxon>
        <taxon>Oryzoideae</taxon>
        <taxon>Oryzeae</taxon>
        <taxon>Oryzinae</taxon>
        <taxon>Oryza</taxon>
    </lineage>
</organism>
<dbReference type="Proteomes" id="UP000006591">
    <property type="component" value="Chromosome 12"/>
</dbReference>
<proteinExistence type="predicted"/>
<dbReference type="HOGENOM" id="CLU_1470428_0_0_1"/>